<dbReference type="EMBL" id="JAMQGP010000002">
    <property type="protein sequence ID" value="MCM2679048.1"/>
    <property type="molecule type" value="Genomic_DNA"/>
</dbReference>
<dbReference type="InterPro" id="IPR045508">
    <property type="entry name" value="DUF6482"/>
</dbReference>
<keyword evidence="2" id="KW-1185">Reference proteome</keyword>
<sequence length="102" mass="11352">MSYCIANPDEFPSVIERASLMSQEGYYIVSLLVDGVPRTIVGADRRPFHFRSIDQVKALLSEASIDYAELTFNCSYDEMIGAAESLSPVSMPLHGFIQSKEK</sequence>
<reference evidence="1 2" key="1">
    <citation type="journal article" date="2013" name="Antonie Van Leeuwenhoek">
        <title>Echinimonas agarilytica gen. nov., sp. nov., a new gammaproteobacterium isolated from the sea urchin Strongylocentrotus intermedius.</title>
        <authorList>
            <person name="Nedashkovskaya O.I."/>
            <person name="Stenkova A.M."/>
            <person name="Zhukova N.V."/>
            <person name="Van Trappen S."/>
            <person name="Lee J.S."/>
            <person name="Kim S.B."/>
        </authorList>
    </citation>
    <scope>NUCLEOTIDE SEQUENCE [LARGE SCALE GENOMIC DNA]</scope>
    <source>
        <strain evidence="1 2">KMM 6351</strain>
    </source>
</reference>
<dbReference type="AlphaFoldDB" id="A0AA41W5S6"/>
<dbReference type="Proteomes" id="UP001165393">
    <property type="component" value="Unassembled WGS sequence"/>
</dbReference>
<gene>
    <name evidence="1" type="ORF">NAF29_05065</name>
</gene>
<organism evidence="1 2">
    <name type="scientific">Echinimonas agarilytica</name>
    <dbReference type="NCBI Taxonomy" id="1215918"/>
    <lineage>
        <taxon>Bacteria</taxon>
        <taxon>Pseudomonadati</taxon>
        <taxon>Pseudomonadota</taxon>
        <taxon>Gammaproteobacteria</taxon>
        <taxon>Alteromonadales</taxon>
        <taxon>Echinimonadaceae</taxon>
        <taxon>Echinimonas</taxon>
    </lineage>
</organism>
<dbReference type="Pfam" id="PF20090">
    <property type="entry name" value="DUF6482"/>
    <property type="match status" value="1"/>
</dbReference>
<name>A0AA41W5S6_9GAMM</name>
<dbReference type="RefSeq" id="WP_251260416.1">
    <property type="nucleotide sequence ID" value="NZ_JAMQGP010000002.1"/>
</dbReference>
<comment type="caution">
    <text evidence="1">The sequence shown here is derived from an EMBL/GenBank/DDBJ whole genome shotgun (WGS) entry which is preliminary data.</text>
</comment>
<proteinExistence type="predicted"/>
<protein>
    <submittedName>
        <fullName evidence="1">DUF6482 family protein</fullName>
    </submittedName>
</protein>
<evidence type="ECO:0000313" key="2">
    <source>
        <dbReference type="Proteomes" id="UP001165393"/>
    </source>
</evidence>
<accession>A0AA41W5S6</accession>
<evidence type="ECO:0000313" key="1">
    <source>
        <dbReference type="EMBL" id="MCM2679048.1"/>
    </source>
</evidence>